<dbReference type="InterPro" id="IPR036615">
    <property type="entry name" value="Mur_ligase_C_dom_sf"/>
</dbReference>
<sequence length="512" mass="55698">MRSHRAVWERVARRGACLKLNDWLTLFSTVAVSGKADLEIESIASDSRKVRPGGLFVAVAGSKQDGRRFISEAIERGATVVVAEGPANALDATSRKEDRPITYIQVSDARQALAHLSSYFYGNPTDGLHLIGVTGTNGKTTTTFLIQALLRTAGFKTGLIGTIRFDLGNAVRPATHTTPGAMELQALFAEMRGAGATHAVMEVSSHALDQRRVEGCWFDTAIFTNLTRDHLDYHGTIEAYFAAKRKLFDQTGMTLVNLDDPWGRRIREEIPGRCWGYGISERGQFYPKSMEIGPGGIRMTVASPMGEMEIRSPLVGRYNVYNLLAAIGAGAALELSKESIIAGVAAMAGVPGRFEKIDAGQPFLVIVDYAHTEDALDRLLQAVSDIHPRRIITVFGCGGDRDRGKRPKMGAVSARHSDVTVLTSDNPRGEPPMAIIQEIEAGLRSADSSAEYQVIPDRREAIERAVRLAAEGDAVVIAGKGHEDYQIIGNERLPFDDREVARTALTARVGRK</sequence>
<dbReference type="InterPro" id="IPR004101">
    <property type="entry name" value="Mur_ligase_C"/>
</dbReference>
<accession>A0A7X6DNF2</accession>
<dbReference type="SUPFAM" id="SSF63418">
    <property type="entry name" value="MurE/MurF N-terminal domain"/>
    <property type="match status" value="1"/>
</dbReference>
<dbReference type="Pfam" id="PF02875">
    <property type="entry name" value="Mur_ligase_C"/>
    <property type="match status" value="1"/>
</dbReference>
<dbReference type="SUPFAM" id="SSF53244">
    <property type="entry name" value="MurD-like peptide ligases, peptide-binding domain"/>
    <property type="match status" value="1"/>
</dbReference>
<feature type="binding site" evidence="13">
    <location>
        <position position="401"/>
    </location>
    <ligand>
        <name>meso-2,6-diaminopimelate</name>
        <dbReference type="ChEBI" id="CHEBI:57791"/>
    </ligand>
</feature>
<dbReference type="SUPFAM" id="SSF53623">
    <property type="entry name" value="MurD-like peptide ligases, catalytic domain"/>
    <property type="match status" value="1"/>
</dbReference>
<keyword evidence="19" id="KW-1185">Reference proteome</keyword>
<dbReference type="NCBIfam" id="TIGR01085">
    <property type="entry name" value="murE"/>
    <property type="match status" value="1"/>
</dbReference>
<evidence type="ECO:0000313" key="18">
    <source>
        <dbReference type="EMBL" id="NKE70394.1"/>
    </source>
</evidence>
<evidence type="ECO:0000256" key="5">
    <source>
        <dbReference type="ARBA" id="ARBA00023306"/>
    </source>
</evidence>
<evidence type="ECO:0000256" key="7">
    <source>
        <dbReference type="ARBA" id="ARBA00050251"/>
    </source>
</evidence>
<keyword evidence="13" id="KW-0963">Cytoplasm</keyword>
<dbReference type="NCBIfam" id="NF001126">
    <property type="entry name" value="PRK00139.1-4"/>
    <property type="match status" value="1"/>
</dbReference>
<comment type="PTM">
    <text evidence="13">Carboxylation is probably crucial for Mg(2+) binding and, consequently, for the gamma-phosphate positioning of ATP.</text>
</comment>
<feature type="domain" description="Mur ligase N-terminal catalytic" evidence="15">
    <location>
        <begin position="39"/>
        <end position="121"/>
    </location>
</feature>
<comment type="function">
    <text evidence="13">Catalyzes the addition of meso-diaminopimelic acid to the nucleotide precursor UDP-N-acetylmuramoyl-L-alanyl-D-glutamate (UMAG) in the biosynthesis of bacterial cell-wall peptidoglycan.</text>
</comment>
<comment type="caution">
    <text evidence="13">Lacks conserved residue(s) required for the propagation of feature annotation.</text>
</comment>
<dbReference type="PANTHER" id="PTHR23135">
    <property type="entry name" value="MUR LIGASE FAMILY MEMBER"/>
    <property type="match status" value="1"/>
</dbReference>
<evidence type="ECO:0000256" key="1">
    <source>
        <dbReference type="ARBA" id="ARBA00005898"/>
    </source>
</evidence>
<dbReference type="InterPro" id="IPR036565">
    <property type="entry name" value="Mur-like_cat_sf"/>
</dbReference>
<feature type="binding site" evidence="13">
    <location>
        <begin position="135"/>
        <end position="141"/>
    </location>
    <ligand>
        <name>ATP</name>
        <dbReference type="ChEBI" id="CHEBI:30616"/>
    </ligand>
</feature>
<dbReference type="UniPathway" id="UPA00219"/>
<evidence type="ECO:0000256" key="6">
    <source>
        <dbReference type="ARBA" id="ARBA00023316"/>
    </source>
</evidence>
<dbReference type="Gene3D" id="3.90.190.20">
    <property type="entry name" value="Mur ligase, C-terminal domain"/>
    <property type="match status" value="1"/>
</dbReference>
<keyword evidence="3 13" id="KW-0133">Cell shape</keyword>
<dbReference type="Pfam" id="PF08245">
    <property type="entry name" value="Mur_ligase_M"/>
    <property type="match status" value="1"/>
</dbReference>
<evidence type="ECO:0000259" key="15">
    <source>
        <dbReference type="Pfam" id="PF01225"/>
    </source>
</evidence>
<dbReference type="EMBL" id="VTOW01000001">
    <property type="protein sequence ID" value="NKE70394.1"/>
    <property type="molecule type" value="Genomic_DNA"/>
</dbReference>
<evidence type="ECO:0000256" key="10">
    <source>
        <dbReference type="ARBA" id="ARBA00075482"/>
    </source>
</evidence>
<dbReference type="InterPro" id="IPR005761">
    <property type="entry name" value="UDP-N-AcMur-Glu-dNH2Pim_ligase"/>
</dbReference>
<evidence type="ECO:0000256" key="12">
    <source>
        <dbReference type="ARBA" id="ARBA00081560"/>
    </source>
</evidence>
<feature type="binding site" evidence="13">
    <location>
        <position position="210"/>
    </location>
    <ligand>
        <name>UDP-N-acetyl-alpha-D-muramoyl-L-alanyl-D-glutamate</name>
        <dbReference type="ChEBI" id="CHEBI:83900"/>
    </ligand>
</feature>
<feature type="binding site" evidence="13">
    <location>
        <position position="483"/>
    </location>
    <ligand>
        <name>meso-2,6-diaminopimelate</name>
        <dbReference type="ChEBI" id="CHEBI:57791"/>
    </ligand>
</feature>
<dbReference type="EC" id="6.3.2.13" evidence="8 13"/>
<evidence type="ECO:0000256" key="8">
    <source>
        <dbReference type="ARBA" id="ARBA00066633"/>
    </source>
</evidence>
<evidence type="ECO:0000259" key="16">
    <source>
        <dbReference type="Pfam" id="PF02875"/>
    </source>
</evidence>
<keyword evidence="13" id="KW-0547">Nucleotide-binding</keyword>
<feature type="binding site" evidence="13">
    <location>
        <begin position="425"/>
        <end position="428"/>
    </location>
    <ligand>
        <name>meso-2,6-diaminopimelate</name>
        <dbReference type="ChEBI" id="CHEBI:57791"/>
    </ligand>
</feature>
<keyword evidence="13" id="KW-0460">Magnesium</keyword>
<dbReference type="Gene3D" id="3.40.1390.10">
    <property type="entry name" value="MurE/MurF, N-terminal domain"/>
    <property type="match status" value="1"/>
</dbReference>
<feature type="binding site" evidence="13">
    <location>
        <position position="479"/>
    </location>
    <ligand>
        <name>meso-2,6-diaminopimelate</name>
        <dbReference type="ChEBI" id="CHEBI:57791"/>
    </ligand>
</feature>
<evidence type="ECO:0000256" key="2">
    <source>
        <dbReference type="ARBA" id="ARBA00022618"/>
    </source>
</evidence>
<keyword evidence="2 13" id="KW-0132">Cell division</keyword>
<comment type="pathway">
    <text evidence="13 14">Cell wall biogenesis; peptidoglycan biosynthesis.</text>
</comment>
<organism evidence="18 19">
    <name type="scientific">Candidatus Manganitrophus noduliformans</name>
    <dbReference type="NCBI Taxonomy" id="2606439"/>
    <lineage>
        <taxon>Bacteria</taxon>
        <taxon>Pseudomonadati</taxon>
        <taxon>Nitrospirota</taxon>
        <taxon>Nitrospiria</taxon>
        <taxon>Candidatus Troglogloeales</taxon>
        <taxon>Candidatus Manganitrophaceae</taxon>
        <taxon>Candidatus Manganitrophus</taxon>
    </lineage>
</organism>
<keyword evidence="6 13" id="KW-0961">Cell wall biogenesis/degradation</keyword>
<dbReference type="GO" id="GO:0005737">
    <property type="term" value="C:cytoplasm"/>
    <property type="evidence" value="ECO:0007669"/>
    <property type="project" value="UniProtKB-SubCell"/>
</dbReference>
<dbReference type="GO" id="GO:0008765">
    <property type="term" value="F:UDP-N-acetylmuramoylalanyl-D-glutamate-2,6-diaminopimelate ligase activity"/>
    <property type="evidence" value="ECO:0007669"/>
    <property type="project" value="UniProtKB-UniRule"/>
</dbReference>
<feature type="binding site" evidence="13">
    <location>
        <position position="204"/>
    </location>
    <ligand>
        <name>UDP-N-acetyl-alpha-D-muramoyl-L-alanyl-D-glutamate</name>
        <dbReference type="ChEBI" id="CHEBI:83900"/>
    </ligand>
</feature>
<dbReference type="Gene3D" id="3.40.1190.10">
    <property type="entry name" value="Mur-like, catalytic domain"/>
    <property type="match status" value="1"/>
</dbReference>
<feature type="binding site" evidence="13">
    <location>
        <position position="212"/>
    </location>
    <ligand>
        <name>UDP-N-acetyl-alpha-D-muramoyl-L-alanyl-D-glutamate</name>
        <dbReference type="ChEBI" id="CHEBI:83900"/>
    </ligand>
</feature>
<dbReference type="GO" id="GO:0005524">
    <property type="term" value="F:ATP binding"/>
    <property type="evidence" value="ECO:0007669"/>
    <property type="project" value="UniProtKB-UniRule"/>
</dbReference>
<comment type="cofactor">
    <cofactor evidence="13">
        <name>Mg(2+)</name>
        <dbReference type="ChEBI" id="CHEBI:18420"/>
    </cofactor>
</comment>
<dbReference type="InterPro" id="IPR013221">
    <property type="entry name" value="Mur_ligase_cen"/>
</dbReference>
<comment type="catalytic activity">
    <reaction evidence="7 13">
        <text>UDP-N-acetyl-alpha-D-muramoyl-L-alanyl-D-glutamate + meso-2,6-diaminopimelate + ATP = UDP-N-acetyl-alpha-D-muramoyl-L-alanyl-gamma-D-glutamyl-meso-2,6-diaminopimelate + ADP + phosphate + H(+)</text>
        <dbReference type="Rhea" id="RHEA:23676"/>
        <dbReference type="ChEBI" id="CHEBI:15378"/>
        <dbReference type="ChEBI" id="CHEBI:30616"/>
        <dbReference type="ChEBI" id="CHEBI:43474"/>
        <dbReference type="ChEBI" id="CHEBI:57791"/>
        <dbReference type="ChEBI" id="CHEBI:83900"/>
        <dbReference type="ChEBI" id="CHEBI:83905"/>
        <dbReference type="ChEBI" id="CHEBI:456216"/>
        <dbReference type="EC" id="6.3.2.13"/>
    </reaction>
</comment>
<feature type="domain" description="Mur ligase central" evidence="17">
    <location>
        <begin position="133"/>
        <end position="329"/>
    </location>
</feature>
<evidence type="ECO:0000259" key="17">
    <source>
        <dbReference type="Pfam" id="PF08245"/>
    </source>
</evidence>
<comment type="similarity">
    <text evidence="1 13">Belongs to the MurCDEF family. MurE subfamily.</text>
</comment>
<evidence type="ECO:0000256" key="11">
    <source>
        <dbReference type="ARBA" id="ARBA00076158"/>
    </source>
</evidence>
<feature type="modified residue" description="N6-carboxylysine" evidence="13">
    <location>
        <position position="244"/>
    </location>
</feature>
<gene>
    <name evidence="13" type="primary">murE</name>
    <name evidence="18" type="ORF">MNODULE_06535</name>
</gene>
<evidence type="ECO:0000313" key="19">
    <source>
        <dbReference type="Proteomes" id="UP000534783"/>
    </source>
</evidence>
<feature type="binding site" evidence="13">
    <location>
        <position position="47"/>
    </location>
    <ligand>
        <name>UDP-N-acetyl-alpha-D-muramoyl-L-alanyl-D-glutamate</name>
        <dbReference type="ChEBI" id="CHEBI:83900"/>
    </ligand>
</feature>
<evidence type="ECO:0000256" key="14">
    <source>
        <dbReference type="RuleBase" id="RU004135"/>
    </source>
</evidence>
<evidence type="ECO:0000256" key="3">
    <source>
        <dbReference type="ARBA" id="ARBA00022960"/>
    </source>
</evidence>
<comment type="subcellular location">
    <subcellularLocation>
        <location evidence="13 14">Cytoplasm</location>
    </subcellularLocation>
</comment>
<dbReference type="Pfam" id="PF01225">
    <property type="entry name" value="Mur_ligase"/>
    <property type="match status" value="1"/>
</dbReference>
<name>A0A7X6DNF2_9BACT</name>
<dbReference type="PANTHER" id="PTHR23135:SF4">
    <property type="entry name" value="UDP-N-ACETYLMURAMOYL-L-ALANYL-D-GLUTAMATE--2,6-DIAMINOPIMELATE LIGASE MURE HOMOLOG, CHLOROPLASTIC"/>
    <property type="match status" value="1"/>
</dbReference>
<dbReference type="GO" id="GO:0051301">
    <property type="term" value="P:cell division"/>
    <property type="evidence" value="ECO:0007669"/>
    <property type="project" value="UniProtKB-KW"/>
</dbReference>
<comment type="caution">
    <text evidence="18">The sequence shown here is derived from an EMBL/GenBank/DDBJ whole genome shotgun (WGS) entry which is preliminary data.</text>
</comment>
<keyword evidence="13 18" id="KW-0436">Ligase</keyword>
<dbReference type="Proteomes" id="UP000534783">
    <property type="component" value="Unassembled WGS sequence"/>
</dbReference>
<dbReference type="GO" id="GO:0009252">
    <property type="term" value="P:peptidoglycan biosynthetic process"/>
    <property type="evidence" value="ECO:0007669"/>
    <property type="project" value="UniProtKB-UniRule"/>
</dbReference>
<dbReference type="GO" id="GO:0071555">
    <property type="term" value="P:cell wall organization"/>
    <property type="evidence" value="ECO:0007669"/>
    <property type="project" value="UniProtKB-KW"/>
</dbReference>
<dbReference type="InterPro" id="IPR000713">
    <property type="entry name" value="Mur_ligase_N"/>
</dbReference>
<keyword evidence="5 13" id="KW-0131">Cell cycle</keyword>
<dbReference type="FunFam" id="3.90.190.20:FF:000006">
    <property type="entry name" value="UDP-N-acetylmuramoyl-L-alanyl-D-glutamate--2,6-diaminopimelate ligase"/>
    <property type="match status" value="1"/>
</dbReference>
<evidence type="ECO:0000256" key="4">
    <source>
        <dbReference type="ARBA" id="ARBA00022984"/>
    </source>
</evidence>
<dbReference type="GO" id="GO:0000287">
    <property type="term" value="F:magnesium ion binding"/>
    <property type="evidence" value="ECO:0007669"/>
    <property type="project" value="UniProtKB-UniRule"/>
</dbReference>
<dbReference type="AlphaFoldDB" id="A0A7X6DNF2"/>
<feature type="binding site" evidence="13">
    <location>
        <begin position="177"/>
        <end position="178"/>
    </location>
    <ligand>
        <name>UDP-N-acetyl-alpha-D-muramoyl-L-alanyl-D-glutamate</name>
        <dbReference type="ChEBI" id="CHEBI:83900"/>
    </ligand>
</feature>
<keyword evidence="4 13" id="KW-0573">Peptidoglycan synthesis</keyword>
<protein>
    <recommendedName>
        <fullName evidence="9 13">UDP-N-acetylmuramoyl-L-alanyl-D-glutamate--2,6-diaminopimelate ligase</fullName>
        <ecNumber evidence="8 13">6.3.2.13</ecNumber>
    </recommendedName>
    <alternativeName>
        <fullName evidence="10 13">Meso-A2pm-adding enzyme</fullName>
    </alternativeName>
    <alternativeName>
        <fullName evidence="11 13">Meso-diaminopimelate-adding enzyme</fullName>
    </alternativeName>
    <alternativeName>
        <fullName evidence="12 13">UDP-MurNAc-L-Ala-D-Glu:meso-diaminopimelate ligase</fullName>
    </alternativeName>
    <alternativeName>
        <fullName evidence="13">UDP-MurNAc-tripeptide synthetase</fullName>
    </alternativeName>
    <alternativeName>
        <fullName evidence="13">UDP-N-acetylmuramyl-tripeptide synthetase</fullName>
    </alternativeName>
</protein>
<dbReference type="InterPro" id="IPR035911">
    <property type="entry name" value="MurE/MurF_N"/>
</dbReference>
<dbReference type="HAMAP" id="MF_00208">
    <property type="entry name" value="MurE"/>
    <property type="match status" value="1"/>
</dbReference>
<proteinExistence type="inferred from homology"/>
<keyword evidence="13" id="KW-0067">ATP-binding</keyword>
<feature type="short sequence motif" description="Meso-diaminopimelate recognition motif" evidence="13">
    <location>
        <begin position="425"/>
        <end position="428"/>
    </location>
</feature>
<evidence type="ECO:0000256" key="13">
    <source>
        <dbReference type="HAMAP-Rule" id="MF_00208"/>
    </source>
</evidence>
<dbReference type="GO" id="GO:0008360">
    <property type="term" value="P:regulation of cell shape"/>
    <property type="evidence" value="ECO:0007669"/>
    <property type="project" value="UniProtKB-KW"/>
</dbReference>
<evidence type="ECO:0000256" key="9">
    <source>
        <dbReference type="ARBA" id="ARBA00072883"/>
    </source>
</evidence>
<dbReference type="NCBIfam" id="NF001124">
    <property type="entry name" value="PRK00139.1-2"/>
    <property type="match status" value="1"/>
</dbReference>
<feature type="domain" description="Mur ligase C-terminal" evidence="16">
    <location>
        <begin position="352"/>
        <end position="481"/>
    </location>
</feature>
<reference evidence="18 19" key="1">
    <citation type="journal article" date="2020" name="Nature">
        <title>Bacterial chemolithoautotrophy via manganese oxidation.</title>
        <authorList>
            <person name="Yu H."/>
            <person name="Leadbetter J.R."/>
        </authorList>
    </citation>
    <scope>NUCLEOTIDE SEQUENCE [LARGE SCALE GENOMIC DNA]</scope>
    <source>
        <strain evidence="18 19">Mn-1</strain>
    </source>
</reference>